<feature type="signal peptide" evidence="8">
    <location>
        <begin position="1"/>
        <end position="19"/>
    </location>
</feature>
<dbReference type="NCBIfam" id="TIGR04057">
    <property type="entry name" value="SusC_RagA_signa"/>
    <property type="match status" value="1"/>
</dbReference>
<gene>
    <name evidence="10" type="ORF">RQM59_07575</name>
</gene>
<evidence type="ECO:0000313" key="10">
    <source>
        <dbReference type="EMBL" id="MDT7832235.1"/>
    </source>
</evidence>
<evidence type="ECO:0000256" key="6">
    <source>
        <dbReference type="ARBA" id="ARBA00023237"/>
    </source>
</evidence>
<feature type="chain" id="PRO_5045529027" evidence="8">
    <location>
        <begin position="20"/>
        <end position="1050"/>
    </location>
</feature>
<keyword evidence="2 7" id="KW-0813">Transport</keyword>
<dbReference type="InterPro" id="IPR023997">
    <property type="entry name" value="TonB-dep_OMP_SusC/RagA_CS"/>
</dbReference>
<keyword evidence="3 7" id="KW-1134">Transmembrane beta strand</keyword>
<keyword evidence="11" id="KW-1185">Reference proteome</keyword>
<dbReference type="Pfam" id="PF07715">
    <property type="entry name" value="Plug"/>
    <property type="match status" value="1"/>
</dbReference>
<dbReference type="PROSITE" id="PS52016">
    <property type="entry name" value="TONB_DEPENDENT_REC_3"/>
    <property type="match status" value="1"/>
</dbReference>
<dbReference type="InterPro" id="IPR008969">
    <property type="entry name" value="CarboxyPept-like_regulatory"/>
</dbReference>
<dbReference type="Gene3D" id="2.40.170.20">
    <property type="entry name" value="TonB-dependent receptor, beta-barrel domain"/>
    <property type="match status" value="1"/>
</dbReference>
<comment type="subcellular location">
    <subcellularLocation>
        <location evidence="1 7">Cell outer membrane</location>
        <topology evidence="1 7">Multi-pass membrane protein</topology>
    </subcellularLocation>
</comment>
<dbReference type="SUPFAM" id="SSF49464">
    <property type="entry name" value="Carboxypeptidase regulatory domain-like"/>
    <property type="match status" value="1"/>
</dbReference>
<dbReference type="EMBL" id="JAVTTO010000003">
    <property type="protein sequence ID" value="MDT7832235.1"/>
    <property type="molecule type" value="Genomic_DNA"/>
</dbReference>
<evidence type="ECO:0000256" key="8">
    <source>
        <dbReference type="SAM" id="SignalP"/>
    </source>
</evidence>
<keyword evidence="4 7" id="KW-0812">Transmembrane</keyword>
<feature type="domain" description="TonB-dependent receptor plug" evidence="9">
    <location>
        <begin position="111"/>
        <end position="218"/>
    </location>
</feature>
<keyword evidence="5 7" id="KW-0472">Membrane</keyword>
<evidence type="ECO:0000256" key="1">
    <source>
        <dbReference type="ARBA" id="ARBA00004571"/>
    </source>
</evidence>
<dbReference type="InterPro" id="IPR023996">
    <property type="entry name" value="TonB-dep_OMP_SusC/RagA"/>
</dbReference>
<evidence type="ECO:0000256" key="4">
    <source>
        <dbReference type="ARBA" id="ARBA00022692"/>
    </source>
</evidence>
<protein>
    <submittedName>
        <fullName evidence="10">TonB-dependent receptor</fullName>
    </submittedName>
</protein>
<comment type="caution">
    <text evidence="10">The sequence shown here is derived from an EMBL/GenBank/DDBJ whole genome shotgun (WGS) entry which is preliminary data.</text>
</comment>
<dbReference type="NCBIfam" id="TIGR04056">
    <property type="entry name" value="OMP_RagA_SusC"/>
    <property type="match status" value="1"/>
</dbReference>
<evidence type="ECO:0000256" key="5">
    <source>
        <dbReference type="ARBA" id="ARBA00023136"/>
    </source>
</evidence>
<name>A0ABU3LES9_9FLAO</name>
<accession>A0ABU3LES9</accession>
<proteinExistence type="inferred from homology"/>
<keyword evidence="10" id="KW-0675">Receptor</keyword>
<dbReference type="Proteomes" id="UP001257277">
    <property type="component" value="Unassembled WGS sequence"/>
</dbReference>
<comment type="similarity">
    <text evidence="7">Belongs to the TonB-dependent receptor family.</text>
</comment>
<evidence type="ECO:0000256" key="3">
    <source>
        <dbReference type="ARBA" id="ARBA00022452"/>
    </source>
</evidence>
<dbReference type="InterPro" id="IPR036942">
    <property type="entry name" value="Beta-barrel_TonB_sf"/>
</dbReference>
<reference evidence="10 11" key="1">
    <citation type="submission" date="2023-09" db="EMBL/GenBank/DDBJ databases">
        <title>Novel taxa isolated from Blanes Bay.</title>
        <authorList>
            <person name="Rey-Velasco X."/>
            <person name="Lucena T."/>
        </authorList>
    </citation>
    <scope>NUCLEOTIDE SEQUENCE [LARGE SCALE GENOMIC DNA]</scope>
    <source>
        <strain evidence="10 11">S356</strain>
    </source>
</reference>
<dbReference type="Pfam" id="PF13715">
    <property type="entry name" value="CarbopepD_reg_2"/>
    <property type="match status" value="1"/>
</dbReference>
<evidence type="ECO:0000259" key="9">
    <source>
        <dbReference type="Pfam" id="PF07715"/>
    </source>
</evidence>
<evidence type="ECO:0000313" key="11">
    <source>
        <dbReference type="Proteomes" id="UP001257277"/>
    </source>
</evidence>
<organism evidence="10 11">
    <name type="scientific">Asprobacillus argus</name>
    <dbReference type="NCBI Taxonomy" id="3076534"/>
    <lineage>
        <taxon>Bacteria</taxon>
        <taxon>Pseudomonadati</taxon>
        <taxon>Bacteroidota</taxon>
        <taxon>Flavobacteriia</taxon>
        <taxon>Flavobacteriales</taxon>
        <taxon>Flavobacteriaceae</taxon>
        <taxon>Asprobacillus</taxon>
    </lineage>
</organism>
<dbReference type="Gene3D" id="2.170.130.10">
    <property type="entry name" value="TonB-dependent receptor, plug domain"/>
    <property type="match status" value="1"/>
</dbReference>
<keyword evidence="8" id="KW-0732">Signal</keyword>
<dbReference type="SUPFAM" id="SSF56935">
    <property type="entry name" value="Porins"/>
    <property type="match status" value="1"/>
</dbReference>
<evidence type="ECO:0000256" key="2">
    <source>
        <dbReference type="ARBA" id="ARBA00022448"/>
    </source>
</evidence>
<evidence type="ECO:0000256" key="7">
    <source>
        <dbReference type="PROSITE-ProRule" id="PRU01360"/>
    </source>
</evidence>
<sequence length="1050" mass="115127">MKLKFFLIVMFFLSLSIQAQEKNISGTVSDNTGTLPGVSVIIKGTTTGSETDFDGKYTIKAKVGDVLVFSYLGYKTVERTIGTANVIDVKMIEGGEILDEVVVVAYGTRKKEAITGSVQAINASVLEQQQVTSPLRALQGTVPGVSLITQGGQPGNNPNIVIRGFGSFNGSNAPLIVVDGAPYNGNLNTISQDQIESISVLKDASSASLYGSRAANGVIIITTKRGKRNSQAKVSVRTQYGLSNPAVGIHDLVSSEDYLKLNWEAIKNNNIYQFGQTPTLAAQNATNQLIPTLGYNPYSVTNPIGTDGQLVSGANLLWNTSWEETILRKNVSRVNHTLSVSGGGENNNYFMSLDYLNDEGPVIVSNFERIAVRGAVDTDVNDWLKVGLTSSYSRSHSNNPDQTSGSTTQAISWIYSNSSIYPIYVRDENGQLILDANGQQVYDLGNGNGRPIGQTVNSIRPGINGENILASILLGSENRVRSNFVGSAYAELSFLDKFKFRSTLNYENYLFDSHSFNDDLIGAASPVNGRVSKQRNITTTLNAIQALSYNDTFDKHNVSVDLIYEANTQTTDSFRASATGFLPGQEELGNGTVAESFGGFRLEQRIASVLGRISYNFDNKYFFDGSYRSDKTSQFSKEFRTGDFFSFGVSWSAHKEDFLSDVSWLSNLRIRASYGELGNINIPGGFFPTSFLFGGANFGGITISPVEGFPTSLPSSTLIDPSLTWETSITTNIGLDFGLFDNAITGTVEYFKRNSVDLIQDITTTPSTGAPVLRANAGEIENRGWEVSLTGNIINKEDWQWSVSTNFSLLKNEIKVVTPFTDRLVQGSKLWVPGNSIFEFYVREWAGVDPANGDALWYQDVTDANGNVTGRTITNDYDTATRYETGKESIPDIQGGFNTSFRYKDFDFSVLFNFSLGSYIYDSDYSGLIANMSSIGSSAHPDNLNAWSQPGDITNFPRLTIANNSFNNRSTRFIFKNDYVRMKNISFGYNLPTDVLNRVGLSKVRLYVLGENMFTWQSHKGIDPEQSFNGLTANRSPLQKTLTLGTQIEF</sequence>
<dbReference type="RefSeq" id="WP_349241495.1">
    <property type="nucleotide sequence ID" value="NZ_JAVTTO010000003.1"/>
</dbReference>
<keyword evidence="6 7" id="KW-0998">Cell outer membrane</keyword>
<dbReference type="InterPro" id="IPR012910">
    <property type="entry name" value="Plug_dom"/>
</dbReference>
<dbReference type="InterPro" id="IPR039426">
    <property type="entry name" value="TonB-dep_rcpt-like"/>
</dbReference>
<dbReference type="InterPro" id="IPR037066">
    <property type="entry name" value="Plug_dom_sf"/>
</dbReference>